<reference evidence="3 4" key="1">
    <citation type="submission" date="2016-12" db="EMBL/GenBank/DDBJ databases">
        <title>The genomes of Aspergillus section Nigri reveals drivers in fungal speciation.</title>
        <authorList>
            <consortium name="DOE Joint Genome Institute"/>
            <person name="Vesth T.C."/>
            <person name="Nybo J."/>
            <person name="Theobald S."/>
            <person name="Brandl J."/>
            <person name="Frisvad J.C."/>
            <person name="Nielsen K.F."/>
            <person name="Lyhne E.K."/>
            <person name="Kogle M.E."/>
            <person name="Kuo A."/>
            <person name="Riley R."/>
            <person name="Clum A."/>
            <person name="Nolan M."/>
            <person name="Lipzen A."/>
            <person name="Salamov A."/>
            <person name="Henrissat B."/>
            <person name="Wiebenga A."/>
            <person name="De Vries R.P."/>
            <person name="Grigoriev I.V."/>
            <person name="Mortensen U.H."/>
            <person name="Andersen M.R."/>
            <person name="Baker S.E."/>
        </authorList>
    </citation>
    <scope>NUCLEOTIDE SEQUENCE [LARGE SCALE GENOMIC DNA]</scope>
    <source>
        <strain evidence="3 4">JOP 1030-1</strain>
    </source>
</reference>
<keyword evidence="2" id="KW-1133">Transmembrane helix</keyword>
<protein>
    <recommendedName>
        <fullName evidence="5">Glycine zipper 2TM domain-containing protein</fullName>
    </recommendedName>
</protein>
<dbReference type="AlphaFoldDB" id="A0A318ZCQ5"/>
<feature type="region of interest" description="Disordered" evidence="1">
    <location>
        <begin position="1"/>
        <end position="146"/>
    </location>
</feature>
<dbReference type="PANTHER" id="PTHR37014">
    <property type="entry name" value="EXPRESSION LETHALITY PROTEIN HEL10, PUTATIVE (AFU_ORTHOLOGUE AFUA_1G06580)-RELATED"/>
    <property type="match status" value="1"/>
</dbReference>
<name>A0A318ZCQ5_9EURO</name>
<feature type="transmembrane region" description="Helical" evidence="2">
    <location>
        <begin position="212"/>
        <end position="231"/>
    </location>
</feature>
<sequence length="266" mass="28037">MTDPYFAPQQQPPPVYNNYYEPAYDQQHHPPLPPTPSSPFYPSYVHPSPYNDVSQIPRSHAREISPMNQEYSQPVPPPQTENHYDPDRLGAQYIPPRQGSSAEYYDQSRSFPMGNEDSVTGHDVREGASYPSAEAEADHDAAAGAPGTERGLAGALLGGTTGYYLGHKRSHGFLGAVGGALLGSFMEDRLKKDSGGGGGGGGMGVEVDMGGVGMMVLGGVATVIAIAIIVMGMGMDIITTTIIIIGTIGIGIIQVGGWGISLGNNF</sequence>
<dbReference type="EMBL" id="KZ821237">
    <property type="protein sequence ID" value="PYH44337.1"/>
    <property type="molecule type" value="Genomic_DNA"/>
</dbReference>
<evidence type="ECO:0000256" key="2">
    <source>
        <dbReference type="SAM" id="Phobius"/>
    </source>
</evidence>
<proteinExistence type="predicted"/>
<gene>
    <name evidence="3" type="ORF">BP01DRAFT_392583</name>
</gene>
<dbReference type="GeneID" id="37079390"/>
<keyword evidence="4" id="KW-1185">Reference proteome</keyword>
<dbReference type="RefSeq" id="XP_025430319.1">
    <property type="nucleotide sequence ID" value="XM_025578161.1"/>
</dbReference>
<evidence type="ECO:0008006" key="5">
    <source>
        <dbReference type="Google" id="ProtNLM"/>
    </source>
</evidence>
<evidence type="ECO:0000256" key="1">
    <source>
        <dbReference type="SAM" id="MobiDB-lite"/>
    </source>
</evidence>
<keyword evidence="2" id="KW-0472">Membrane</keyword>
<dbReference type="Proteomes" id="UP000248349">
    <property type="component" value="Unassembled WGS sequence"/>
</dbReference>
<dbReference type="STRING" id="1450539.A0A318ZCQ5"/>
<accession>A0A318ZCQ5</accession>
<feature type="compositionally biased region" description="Pro residues" evidence="1">
    <location>
        <begin position="30"/>
        <end position="39"/>
    </location>
</feature>
<organism evidence="3 4">
    <name type="scientific">Aspergillus saccharolyticus JOP 1030-1</name>
    <dbReference type="NCBI Taxonomy" id="1450539"/>
    <lineage>
        <taxon>Eukaryota</taxon>
        <taxon>Fungi</taxon>
        <taxon>Dikarya</taxon>
        <taxon>Ascomycota</taxon>
        <taxon>Pezizomycotina</taxon>
        <taxon>Eurotiomycetes</taxon>
        <taxon>Eurotiomycetidae</taxon>
        <taxon>Eurotiales</taxon>
        <taxon>Aspergillaceae</taxon>
        <taxon>Aspergillus</taxon>
        <taxon>Aspergillus subgen. Circumdati</taxon>
    </lineage>
</organism>
<dbReference type="PANTHER" id="PTHR37014:SF9">
    <property type="entry name" value="CONSERVED HISTIDINE-RICH PROTEIN (AFU_ORTHOLOGUE AFUA_1G11910)"/>
    <property type="match status" value="1"/>
</dbReference>
<feature type="transmembrane region" description="Helical" evidence="2">
    <location>
        <begin position="237"/>
        <end position="260"/>
    </location>
</feature>
<keyword evidence="2" id="KW-0812">Transmembrane</keyword>
<evidence type="ECO:0000313" key="3">
    <source>
        <dbReference type="EMBL" id="PYH44337.1"/>
    </source>
</evidence>
<evidence type="ECO:0000313" key="4">
    <source>
        <dbReference type="Proteomes" id="UP000248349"/>
    </source>
</evidence>